<protein>
    <submittedName>
        <fullName evidence="2">Uncharacterized protein</fullName>
    </submittedName>
</protein>
<sequence length="187" mass="21028">MARPNEIANEDLAELYRDLKSLELVMTAPPTAQASAVPATASKDELIEKIDQDLLKVVSSVFIQAEHSNFRIPASKASRDLYAKLKEISGRDDLTEDDLNEVDSLLKRLLRQIDPEHPYVAEPEKDKSQGMSVGVPDDRPKRYRSTLFTRPNDDDDIHDAVLYQMDEDEVSVQEDEPIGDDDDDAAM</sequence>
<reference evidence="2 3" key="1">
    <citation type="journal article" date="2018" name="PLoS Pathog.">
        <title>Evolution of structural diversity of trichothecenes, a family of toxins produced by plant pathogenic and entomopathogenic fungi.</title>
        <authorList>
            <person name="Proctor R.H."/>
            <person name="McCormick S.P."/>
            <person name="Kim H.S."/>
            <person name="Cardoza R.E."/>
            <person name="Stanley A.M."/>
            <person name="Lindo L."/>
            <person name="Kelly A."/>
            <person name="Brown D.W."/>
            <person name="Lee T."/>
            <person name="Vaughan M.M."/>
            <person name="Alexander N.J."/>
            <person name="Busman M."/>
            <person name="Gutierrez S."/>
        </authorList>
    </citation>
    <scope>NUCLEOTIDE SEQUENCE [LARGE SCALE GENOMIC DNA]</scope>
    <source>
        <strain evidence="2 3">NRRL 20695</strain>
    </source>
</reference>
<dbReference type="Proteomes" id="UP000266234">
    <property type="component" value="Unassembled WGS sequence"/>
</dbReference>
<dbReference type="OrthoDB" id="5092896at2759"/>
<keyword evidence="3" id="KW-1185">Reference proteome</keyword>
<feature type="compositionally biased region" description="Acidic residues" evidence="1">
    <location>
        <begin position="165"/>
        <end position="187"/>
    </location>
</feature>
<proteinExistence type="predicted"/>
<dbReference type="EMBL" id="PXOG01000029">
    <property type="protein sequence ID" value="RGP80497.1"/>
    <property type="molecule type" value="Genomic_DNA"/>
</dbReference>
<evidence type="ECO:0000256" key="1">
    <source>
        <dbReference type="SAM" id="MobiDB-lite"/>
    </source>
</evidence>
<comment type="caution">
    <text evidence="2">The sequence shown here is derived from an EMBL/GenBank/DDBJ whole genome shotgun (WGS) entry which is preliminary data.</text>
</comment>
<organism evidence="2 3">
    <name type="scientific">Fusarium longipes</name>
    <dbReference type="NCBI Taxonomy" id="694270"/>
    <lineage>
        <taxon>Eukaryota</taxon>
        <taxon>Fungi</taxon>
        <taxon>Dikarya</taxon>
        <taxon>Ascomycota</taxon>
        <taxon>Pezizomycotina</taxon>
        <taxon>Sordariomycetes</taxon>
        <taxon>Hypocreomycetidae</taxon>
        <taxon>Hypocreales</taxon>
        <taxon>Nectriaceae</taxon>
        <taxon>Fusarium</taxon>
    </lineage>
</organism>
<evidence type="ECO:0000313" key="3">
    <source>
        <dbReference type="Proteomes" id="UP000266234"/>
    </source>
</evidence>
<gene>
    <name evidence="2" type="ORF">FLONG3_1331</name>
</gene>
<evidence type="ECO:0000313" key="2">
    <source>
        <dbReference type="EMBL" id="RGP80497.1"/>
    </source>
</evidence>
<feature type="compositionally biased region" description="Basic and acidic residues" evidence="1">
    <location>
        <begin position="117"/>
        <end position="128"/>
    </location>
</feature>
<name>A0A395T7L2_9HYPO</name>
<feature type="region of interest" description="Disordered" evidence="1">
    <location>
        <begin position="117"/>
        <end position="187"/>
    </location>
</feature>
<dbReference type="AlphaFoldDB" id="A0A395T7L2"/>
<accession>A0A395T7L2</accession>